<dbReference type="AlphaFoldDB" id="A0AAV5I2J2"/>
<reference evidence="1 2" key="1">
    <citation type="journal article" date="2021" name="Commun. Biol.">
        <title>The genome of Shorea leprosula (Dipterocarpaceae) highlights the ecological relevance of drought in aseasonal tropical rainforests.</title>
        <authorList>
            <person name="Ng K.K.S."/>
            <person name="Kobayashi M.J."/>
            <person name="Fawcett J.A."/>
            <person name="Hatakeyama M."/>
            <person name="Paape T."/>
            <person name="Ng C.H."/>
            <person name="Ang C.C."/>
            <person name="Tnah L.H."/>
            <person name="Lee C.T."/>
            <person name="Nishiyama T."/>
            <person name="Sese J."/>
            <person name="O'Brien M.J."/>
            <person name="Copetti D."/>
            <person name="Mohd Noor M.I."/>
            <person name="Ong R.C."/>
            <person name="Putra M."/>
            <person name="Sireger I.Z."/>
            <person name="Indrioko S."/>
            <person name="Kosugi Y."/>
            <person name="Izuno A."/>
            <person name="Isagi Y."/>
            <person name="Lee S.L."/>
            <person name="Shimizu K.K."/>
        </authorList>
    </citation>
    <scope>NUCLEOTIDE SEQUENCE [LARGE SCALE GENOMIC DNA]</scope>
    <source>
        <strain evidence="1">214</strain>
    </source>
</reference>
<dbReference type="Pfam" id="PF13692">
    <property type="entry name" value="Glyco_trans_1_4"/>
    <property type="match status" value="1"/>
</dbReference>
<dbReference type="SUPFAM" id="SSF53756">
    <property type="entry name" value="UDP-Glycosyltransferase/glycogen phosphorylase"/>
    <property type="match status" value="1"/>
</dbReference>
<name>A0AAV5I2J2_9ROSI</name>
<dbReference type="EMBL" id="BPVZ01000005">
    <property type="protein sequence ID" value="GKU91510.1"/>
    <property type="molecule type" value="Genomic_DNA"/>
</dbReference>
<comment type="caution">
    <text evidence="1">The sequence shown here is derived from an EMBL/GenBank/DDBJ whole genome shotgun (WGS) entry which is preliminary data.</text>
</comment>
<gene>
    <name evidence="1" type="ORF">SLEP1_g5374</name>
</gene>
<dbReference type="PANTHER" id="PTHR46656">
    <property type="entry name" value="PUTATIVE-RELATED"/>
    <property type="match status" value="1"/>
</dbReference>
<dbReference type="PANTHER" id="PTHR46656:SF3">
    <property type="entry name" value="PUTATIVE-RELATED"/>
    <property type="match status" value="1"/>
</dbReference>
<keyword evidence="2" id="KW-1185">Reference proteome</keyword>
<organism evidence="1 2">
    <name type="scientific">Rubroshorea leprosula</name>
    <dbReference type="NCBI Taxonomy" id="152421"/>
    <lineage>
        <taxon>Eukaryota</taxon>
        <taxon>Viridiplantae</taxon>
        <taxon>Streptophyta</taxon>
        <taxon>Embryophyta</taxon>
        <taxon>Tracheophyta</taxon>
        <taxon>Spermatophyta</taxon>
        <taxon>Magnoliopsida</taxon>
        <taxon>eudicotyledons</taxon>
        <taxon>Gunneridae</taxon>
        <taxon>Pentapetalae</taxon>
        <taxon>rosids</taxon>
        <taxon>malvids</taxon>
        <taxon>Malvales</taxon>
        <taxon>Dipterocarpaceae</taxon>
        <taxon>Rubroshorea</taxon>
    </lineage>
</organism>
<dbReference type="Proteomes" id="UP001054252">
    <property type="component" value="Unassembled WGS sequence"/>
</dbReference>
<evidence type="ECO:0000313" key="1">
    <source>
        <dbReference type="EMBL" id="GKU91510.1"/>
    </source>
</evidence>
<evidence type="ECO:0000313" key="2">
    <source>
        <dbReference type="Proteomes" id="UP001054252"/>
    </source>
</evidence>
<accession>A0AAV5I2J2</accession>
<proteinExistence type="predicted"/>
<sequence length="404" mass="46048">MAPFLSGGGYSSEAWSYILALNEHMKMKKPGIPRFRLGIEQHGDQESLEFWEGLPQDIKKLASELYQTQCRMNETIVVCHSEPGAWYPPLFQTLPCPPTGYGDVWFVIGRTMFETDRVNPEHVRRCNRMDSVWVPTDFHVSSFVQSGVDQSKVVKVVQPVDVKFFDPSKYEPLDLASIGNLVLGVKTTISDLKKKFVFLSVFKWEHRKGWDVLLKAYLKEFSKIDEVVLYLLTNPYHCDRDFDNKIVEFVEDAEMEKPVGGWPLIYVIDTHISQIDLPRMYKAAGAFVLPTRGEGWGRPIVEAMAMSLPVIVTNWSGPTEYLTEENSYPLPVQKMSEVMEGPFKGHLWAEPSVSKLQALMRHVMNNFEEAKAKGRQAREDMIKRFAPEIVAGIVTGHIQSIATR</sequence>
<dbReference type="Gene3D" id="3.40.50.2000">
    <property type="entry name" value="Glycogen Phosphorylase B"/>
    <property type="match status" value="1"/>
</dbReference>
<protein>
    <recommendedName>
        <fullName evidence="3">Glycosyl transferase family 1 domain-containing protein</fullName>
    </recommendedName>
</protein>
<evidence type="ECO:0008006" key="3">
    <source>
        <dbReference type="Google" id="ProtNLM"/>
    </source>
</evidence>